<dbReference type="EMBL" id="CP009552">
    <property type="protein sequence ID" value="AIY89099.1"/>
    <property type="molecule type" value="Genomic_DNA"/>
</dbReference>
<reference evidence="6 8" key="2">
    <citation type="submission" date="2021-11" db="EMBL/GenBank/DDBJ databases">
        <title>Whole genome of Geoglobus acetivorans.</title>
        <authorList>
            <person name="Liu D."/>
        </authorList>
    </citation>
    <scope>NUCLEOTIDE SEQUENCE [LARGE SCALE GENOMIC DNA]</scope>
    <source>
        <strain evidence="6 8">SBH6</strain>
    </source>
</reference>
<evidence type="ECO:0000313" key="7">
    <source>
        <dbReference type="Proteomes" id="UP000030624"/>
    </source>
</evidence>
<dbReference type="InterPro" id="IPR001975">
    <property type="entry name" value="Ribosomal_eL40_dom"/>
</dbReference>
<dbReference type="NCBIfam" id="NF003161">
    <property type="entry name" value="PRK04136.1"/>
    <property type="match status" value="1"/>
</dbReference>
<dbReference type="InterPro" id="IPR038587">
    <property type="entry name" value="Ribosomal_eL40_sf"/>
</dbReference>
<keyword evidence="2 3" id="KW-0687">Ribonucleoprotein</keyword>
<evidence type="ECO:0000313" key="5">
    <source>
        <dbReference type="EMBL" id="AIY89099.1"/>
    </source>
</evidence>
<dbReference type="PANTHER" id="PTHR39649">
    <property type="entry name" value="50S RIBOSOMAL PROTEIN L40E"/>
    <property type="match status" value="1"/>
</dbReference>
<dbReference type="Proteomes" id="UP001492541">
    <property type="component" value="Chromosome"/>
</dbReference>
<accession>A0A0A7GAQ4</accession>
<keyword evidence="1 3" id="KW-0689">Ribosomal protein</keyword>
<dbReference type="HAMAP" id="MF_00788">
    <property type="entry name" value="Ribosomal_eL40"/>
    <property type="match status" value="1"/>
</dbReference>
<dbReference type="Proteomes" id="UP000030624">
    <property type="component" value="Chromosome"/>
</dbReference>
<dbReference type="EMBL" id="CP087714">
    <property type="protein sequence ID" value="XAT62851.1"/>
    <property type="molecule type" value="Genomic_DNA"/>
</dbReference>
<evidence type="ECO:0000256" key="1">
    <source>
        <dbReference type="ARBA" id="ARBA00022980"/>
    </source>
</evidence>
<gene>
    <name evidence="3" type="primary">rpl40e</name>
    <name evidence="5" type="ORF">GACE_0036</name>
    <name evidence="6" type="ORF">LPQ35_06220</name>
</gene>
<keyword evidence="8" id="KW-1185">Reference proteome</keyword>
<proteinExistence type="inferred from homology"/>
<protein>
    <recommendedName>
        <fullName evidence="3">Large ribosomal subunit protein eL40</fullName>
    </recommendedName>
</protein>
<dbReference type="GeneID" id="90449265"/>
<dbReference type="GO" id="GO:0005840">
    <property type="term" value="C:ribosome"/>
    <property type="evidence" value="ECO:0007669"/>
    <property type="project" value="UniProtKB-KW"/>
</dbReference>
<dbReference type="GO" id="GO:0006412">
    <property type="term" value="P:translation"/>
    <property type="evidence" value="ECO:0007669"/>
    <property type="project" value="UniProtKB-UniRule"/>
</dbReference>
<dbReference type="eggNOG" id="arCOG04049">
    <property type="taxonomic scope" value="Archaea"/>
</dbReference>
<comment type="similarity">
    <text evidence="3">Belongs to the eukaryotic ribosomal protein eL40 family.</text>
</comment>
<reference evidence="5 7" key="1">
    <citation type="journal article" date="2015" name="Appl. Environ. Microbiol.">
        <title>The Geoglobus acetivorans genome: Fe(III) reduction, acetate utilization, autotrophic growth, and degradation of aromatic compounds in a hyperthermophilic archaeon.</title>
        <authorList>
            <person name="Mardanov A.V."/>
            <person name="Slododkina G.B."/>
            <person name="Slobodkin A.I."/>
            <person name="Beletsky A.V."/>
            <person name="Gavrilov S.N."/>
            <person name="Kublanov I.V."/>
            <person name="Bonch-Osmolovskaya E.A."/>
            <person name="Skryabin K.G."/>
            <person name="Ravin N.V."/>
        </authorList>
    </citation>
    <scope>NUCLEOTIDE SEQUENCE [LARGE SCALE GENOMIC DNA]</scope>
    <source>
        <strain evidence="5 7">SBH6</strain>
    </source>
</reference>
<dbReference type="STRING" id="565033.GACE_0036"/>
<feature type="domain" description="Large ribosomal subunit protein eL40" evidence="4">
    <location>
        <begin position="1"/>
        <end position="46"/>
    </location>
</feature>
<dbReference type="GO" id="GO:0003735">
    <property type="term" value="F:structural constituent of ribosome"/>
    <property type="evidence" value="ECO:0007669"/>
    <property type="project" value="InterPro"/>
</dbReference>
<dbReference type="SUPFAM" id="SSF57829">
    <property type="entry name" value="Zn-binding ribosomal proteins"/>
    <property type="match status" value="1"/>
</dbReference>
<dbReference type="Gene3D" id="4.10.1060.50">
    <property type="match status" value="1"/>
</dbReference>
<dbReference type="KEGG" id="gac:GACE_0036"/>
<dbReference type="InterPro" id="IPR011332">
    <property type="entry name" value="Ribosomal_zn-bd"/>
</dbReference>
<dbReference type="GO" id="GO:1990904">
    <property type="term" value="C:ribonucleoprotein complex"/>
    <property type="evidence" value="ECO:0007669"/>
    <property type="project" value="UniProtKB-KW"/>
</dbReference>
<evidence type="ECO:0000259" key="4">
    <source>
        <dbReference type="SMART" id="SM01377"/>
    </source>
</evidence>
<dbReference type="RefSeq" id="WP_048090177.1">
    <property type="nucleotide sequence ID" value="NZ_CP009552.1"/>
</dbReference>
<name>A0A0A7GAQ4_GEOAI</name>
<dbReference type="PANTHER" id="PTHR39649:SF1">
    <property type="entry name" value="LARGE RIBOSOMAL SUBUNIT PROTEIN EL40"/>
    <property type="match status" value="1"/>
</dbReference>
<evidence type="ECO:0000256" key="2">
    <source>
        <dbReference type="ARBA" id="ARBA00023274"/>
    </source>
</evidence>
<sequence>MARFPEAEARLFNVKICMRCNARNPIKAKVCRKCGYKGLRPKSKERRGK</sequence>
<dbReference type="SMART" id="SM01377">
    <property type="entry name" value="Ribosomal_L40e"/>
    <property type="match status" value="1"/>
</dbReference>
<evidence type="ECO:0000256" key="3">
    <source>
        <dbReference type="HAMAP-Rule" id="MF_00788"/>
    </source>
</evidence>
<dbReference type="HOGENOM" id="CLU_205640_0_0_2"/>
<organism evidence="5 7">
    <name type="scientific">Geoglobus acetivorans</name>
    <dbReference type="NCBI Taxonomy" id="565033"/>
    <lineage>
        <taxon>Archaea</taxon>
        <taxon>Methanobacteriati</taxon>
        <taxon>Methanobacteriota</taxon>
        <taxon>Archaeoglobi</taxon>
        <taxon>Archaeoglobales</taxon>
        <taxon>Archaeoglobaceae</taxon>
        <taxon>Geoglobus</taxon>
    </lineage>
</organism>
<evidence type="ECO:0000313" key="8">
    <source>
        <dbReference type="Proteomes" id="UP001492541"/>
    </source>
</evidence>
<dbReference type="InterPro" id="IPR023657">
    <property type="entry name" value="Ribosomal_eL40_arc"/>
</dbReference>
<evidence type="ECO:0000313" key="6">
    <source>
        <dbReference type="EMBL" id="XAT62851.1"/>
    </source>
</evidence>
<dbReference type="AlphaFoldDB" id="A0A0A7GAQ4"/>